<dbReference type="EMBL" id="CAAJGR010000048">
    <property type="protein sequence ID" value="VHO01415.1"/>
    <property type="molecule type" value="Genomic_DNA"/>
</dbReference>
<accession>A0A486XGT3</accession>
<gene>
    <name evidence="1" type="ORF">BAL341_336</name>
</gene>
<sequence>MFNNLFSYFDIDDAYNKRSHNRPLRGLDLNRCAGFGLCCERYMAR</sequence>
<reference evidence="1" key="1">
    <citation type="submission" date="2019-04" db="EMBL/GenBank/DDBJ databases">
        <authorList>
            <person name="Brambilla D."/>
        </authorList>
    </citation>
    <scope>NUCLEOTIDE SEQUENCE</scope>
    <source>
        <strain evidence="1">BAL1</strain>
    </source>
</reference>
<evidence type="ECO:0000313" key="1">
    <source>
        <dbReference type="EMBL" id="VHO01415.1"/>
    </source>
</evidence>
<name>A0A486XGT3_9GAMM</name>
<organism evidence="1">
    <name type="scientific">Rheinheimera sp. BAL341</name>
    <dbReference type="NCBI Taxonomy" id="1708203"/>
    <lineage>
        <taxon>Bacteria</taxon>
        <taxon>Pseudomonadati</taxon>
        <taxon>Pseudomonadota</taxon>
        <taxon>Gammaproteobacteria</taxon>
        <taxon>Chromatiales</taxon>
        <taxon>Chromatiaceae</taxon>
        <taxon>Rheinheimera</taxon>
    </lineage>
</organism>
<proteinExistence type="predicted"/>
<dbReference type="AlphaFoldDB" id="A0A486XGT3"/>
<protein>
    <submittedName>
        <fullName evidence="1">Uncharacterized protein</fullName>
    </submittedName>
</protein>